<evidence type="ECO:0000313" key="3">
    <source>
        <dbReference type="EMBL" id="RWZ61188.1"/>
    </source>
</evidence>
<accession>A0A444QAS8</accession>
<comment type="caution">
    <text evidence="3">The sequence shown here is derived from an EMBL/GenBank/DDBJ whole genome shotgun (WGS) entry which is preliminary data.</text>
</comment>
<reference evidence="3 4" key="1">
    <citation type="submission" date="2018-12" db="EMBL/GenBank/DDBJ databases">
        <authorList>
            <person name="Li F."/>
        </authorList>
    </citation>
    <scope>NUCLEOTIDE SEQUENCE [LARGE SCALE GENOMIC DNA]</scope>
    <source>
        <strain evidence="3 4">8H24J-4-2</strain>
    </source>
</reference>
<dbReference type="EMBL" id="RZNC01000003">
    <property type="protein sequence ID" value="RWZ61188.1"/>
    <property type="molecule type" value="Genomic_DNA"/>
</dbReference>
<organism evidence="3 4">
    <name type="scientific">Labedella populi</name>
    <dbReference type="NCBI Taxonomy" id="2498850"/>
    <lineage>
        <taxon>Bacteria</taxon>
        <taxon>Bacillati</taxon>
        <taxon>Actinomycetota</taxon>
        <taxon>Actinomycetes</taxon>
        <taxon>Micrococcales</taxon>
        <taxon>Microbacteriaceae</taxon>
        <taxon>Labedella</taxon>
    </lineage>
</organism>
<feature type="domain" description="DUF6993" evidence="2">
    <location>
        <begin position="64"/>
        <end position="147"/>
    </location>
</feature>
<protein>
    <recommendedName>
        <fullName evidence="2">DUF6993 domain-containing protein</fullName>
    </recommendedName>
</protein>
<name>A0A444QAS8_9MICO</name>
<dbReference type="RefSeq" id="WP_128498684.1">
    <property type="nucleotide sequence ID" value="NZ_RZNC01000003.1"/>
</dbReference>
<evidence type="ECO:0000313" key="4">
    <source>
        <dbReference type="Proteomes" id="UP000288603"/>
    </source>
</evidence>
<feature type="chain" id="PRO_5039547274" description="DUF6993 domain-containing protein" evidence="1">
    <location>
        <begin position="20"/>
        <end position="153"/>
    </location>
</feature>
<dbReference type="InterPro" id="IPR054262">
    <property type="entry name" value="DUF6993"/>
</dbReference>
<dbReference type="OrthoDB" id="5125712at2"/>
<evidence type="ECO:0000256" key="1">
    <source>
        <dbReference type="SAM" id="SignalP"/>
    </source>
</evidence>
<dbReference type="Proteomes" id="UP000288603">
    <property type="component" value="Unassembled WGS sequence"/>
</dbReference>
<evidence type="ECO:0000259" key="2">
    <source>
        <dbReference type="Pfam" id="PF22504"/>
    </source>
</evidence>
<dbReference type="PROSITE" id="PS51257">
    <property type="entry name" value="PROKAR_LIPOPROTEIN"/>
    <property type="match status" value="1"/>
</dbReference>
<keyword evidence="4" id="KW-1185">Reference proteome</keyword>
<gene>
    <name evidence="3" type="ORF">ELQ92_09170</name>
</gene>
<dbReference type="Pfam" id="PF22504">
    <property type="entry name" value="DUF6993"/>
    <property type="match status" value="1"/>
</dbReference>
<dbReference type="AlphaFoldDB" id="A0A444QAS8"/>
<proteinExistence type="predicted"/>
<sequence length="153" mass="15848">MRSGAVRVLVGLAITVSLAGCTQAPTDDPTSAAPEPTRTAPAPAVTLLPDASAEENKPFFDQVNAATAENPDAGGRDFIDALVAAGFDKATMEVTKDATTLGARAESIQFSVRWSDGCLIGQFGPAVDGYHSTVQPVLGGDRCLIGETRAIDW</sequence>
<keyword evidence="1" id="KW-0732">Signal</keyword>
<feature type="signal peptide" evidence="1">
    <location>
        <begin position="1"/>
        <end position="19"/>
    </location>
</feature>